<evidence type="ECO:0000256" key="1">
    <source>
        <dbReference type="ARBA" id="ARBA00008920"/>
    </source>
</evidence>
<dbReference type="HOGENOM" id="CLU_016304_3_0_1"/>
<dbReference type="InterPro" id="IPR040434">
    <property type="entry name" value="TSAP1"/>
</dbReference>
<organism evidence="3">
    <name type="scientific">Magallana gigas</name>
    <name type="common">Pacific oyster</name>
    <name type="synonym">Crassostrea gigas</name>
    <dbReference type="NCBI Taxonomy" id="29159"/>
    <lineage>
        <taxon>Eukaryota</taxon>
        <taxon>Metazoa</taxon>
        <taxon>Spiralia</taxon>
        <taxon>Lophotrochozoa</taxon>
        <taxon>Mollusca</taxon>
        <taxon>Bivalvia</taxon>
        <taxon>Autobranchia</taxon>
        <taxon>Pteriomorphia</taxon>
        <taxon>Ostreida</taxon>
        <taxon>Ostreoidea</taxon>
        <taxon>Ostreidae</taxon>
        <taxon>Magallana</taxon>
    </lineage>
</organism>
<gene>
    <name evidence="3" type="ORF">CGI_10026956</name>
</gene>
<dbReference type="SMART" id="SM00360">
    <property type="entry name" value="RRM"/>
    <property type="match status" value="2"/>
</dbReference>
<comment type="similarity">
    <text evidence="1">Belongs to the RRM TRSPAP family.</text>
</comment>
<name>K1R8I0_MAGGI</name>
<dbReference type="GO" id="GO:0003723">
    <property type="term" value="F:RNA binding"/>
    <property type="evidence" value="ECO:0007669"/>
    <property type="project" value="UniProtKB-UniRule"/>
</dbReference>
<dbReference type="Pfam" id="PF17654">
    <property type="entry name" value="Trnau1ap"/>
    <property type="match status" value="1"/>
</dbReference>
<dbReference type="PROSITE" id="PS50102">
    <property type="entry name" value="RRM"/>
    <property type="match status" value="2"/>
</dbReference>
<dbReference type="InterPro" id="IPR041085">
    <property type="entry name" value="TSAP1_C"/>
</dbReference>
<dbReference type="Pfam" id="PF00076">
    <property type="entry name" value="RRM_1"/>
    <property type="match status" value="3"/>
</dbReference>
<proteinExistence type="inferred from homology"/>
<evidence type="ECO:0000313" key="3">
    <source>
        <dbReference type="EMBL" id="EKC39949.1"/>
    </source>
</evidence>
<dbReference type="EMBL" id="JH816287">
    <property type="protein sequence ID" value="EKC39949.1"/>
    <property type="molecule type" value="Genomic_DNA"/>
</dbReference>
<protein>
    <recommendedName>
        <fullName evidence="2">tRNA selenocysteine-associated protein 1</fullName>
    </recommendedName>
</protein>
<dbReference type="InParanoid" id="K1R8I0"/>
<dbReference type="PANTHER" id="PTHR37457">
    <property type="entry name" value="TRNA SELENOCYSTEINE 1-ASSOCIATED PROTEIN 1-RELATED"/>
    <property type="match status" value="1"/>
</dbReference>
<dbReference type="SUPFAM" id="SSF54928">
    <property type="entry name" value="RNA-binding domain, RBD"/>
    <property type="match status" value="2"/>
</dbReference>
<reference evidence="3" key="1">
    <citation type="journal article" date="2012" name="Nature">
        <title>The oyster genome reveals stress adaptation and complexity of shell formation.</title>
        <authorList>
            <person name="Zhang G."/>
            <person name="Fang X."/>
            <person name="Guo X."/>
            <person name="Li L."/>
            <person name="Luo R."/>
            <person name="Xu F."/>
            <person name="Yang P."/>
            <person name="Zhang L."/>
            <person name="Wang X."/>
            <person name="Qi H."/>
            <person name="Xiong Z."/>
            <person name="Que H."/>
            <person name="Xie Y."/>
            <person name="Holland P.W."/>
            <person name="Paps J."/>
            <person name="Zhu Y."/>
            <person name="Wu F."/>
            <person name="Chen Y."/>
            <person name="Wang J."/>
            <person name="Peng C."/>
            <person name="Meng J."/>
            <person name="Yang L."/>
            <person name="Liu J."/>
            <person name="Wen B."/>
            <person name="Zhang N."/>
            <person name="Huang Z."/>
            <person name="Zhu Q."/>
            <person name="Feng Y."/>
            <person name="Mount A."/>
            <person name="Hedgecock D."/>
            <person name="Xu Z."/>
            <person name="Liu Y."/>
            <person name="Domazet-Loso T."/>
            <person name="Du Y."/>
            <person name="Sun X."/>
            <person name="Zhang S."/>
            <person name="Liu B."/>
            <person name="Cheng P."/>
            <person name="Jiang X."/>
            <person name="Li J."/>
            <person name="Fan D."/>
            <person name="Wang W."/>
            <person name="Fu W."/>
            <person name="Wang T."/>
            <person name="Wang B."/>
            <person name="Zhang J."/>
            <person name="Peng Z."/>
            <person name="Li Y."/>
            <person name="Li N."/>
            <person name="Wang J."/>
            <person name="Chen M."/>
            <person name="He Y."/>
            <person name="Tan F."/>
            <person name="Song X."/>
            <person name="Zheng Q."/>
            <person name="Huang R."/>
            <person name="Yang H."/>
            <person name="Du X."/>
            <person name="Chen L."/>
            <person name="Yang M."/>
            <person name="Gaffney P.M."/>
            <person name="Wang S."/>
            <person name="Luo L."/>
            <person name="She Z."/>
            <person name="Ming Y."/>
            <person name="Huang W."/>
            <person name="Zhang S."/>
            <person name="Huang B."/>
            <person name="Zhang Y."/>
            <person name="Qu T."/>
            <person name="Ni P."/>
            <person name="Miao G."/>
            <person name="Wang J."/>
            <person name="Wang Q."/>
            <person name="Steinberg C.E."/>
            <person name="Wang H."/>
            <person name="Li N."/>
            <person name="Qian L."/>
            <person name="Zhang G."/>
            <person name="Li Y."/>
            <person name="Yang H."/>
            <person name="Liu X."/>
            <person name="Wang J."/>
            <person name="Yin Y."/>
            <person name="Wang J."/>
        </authorList>
    </citation>
    <scope>NUCLEOTIDE SEQUENCE [LARGE SCALE GENOMIC DNA]</scope>
    <source>
        <strain evidence="3">05x7-T-G4-1.051#20</strain>
    </source>
</reference>
<dbReference type="PANTHER" id="PTHR37457:SF3">
    <property type="entry name" value="TRNA SELENOCYSTEINE-ASSOCIATED PROTEIN 1"/>
    <property type="match status" value="1"/>
</dbReference>
<sequence length="337" mass="39296">MIKPIYFTLLCRLPAGYCFIDFHDPENAHQAMLKLNGKNIPNSSPTRRFKLNSASYGKEHLSTPEYSLFVGDLTEEVDDYTLYQAFSRRFKSCRSAKVVLEPSGKSKGYGFVRFTEETDQQRALIEMQHMQGVGKKPIRVSLATPKSPEYSLFVGDLTEEVDDYTLYQAFSRRFKSCRSAKVVLEPSGKSKGYGFVRFTEETDQQRALIEMQHMQGVGKKPIRVSLATPKRPMAQDPNSTYYGNYYGQNYYNNQYYNYYGYNAYNQYYDPYSNYNNYYETQQDEDMEALEEPEVEVDVFRYNKDYMEQSEEIFDVLELSRWTPLDSVNSKLPTVKLV</sequence>
<dbReference type="InterPro" id="IPR012677">
    <property type="entry name" value="Nucleotide-bd_a/b_plait_sf"/>
</dbReference>
<evidence type="ECO:0000256" key="2">
    <source>
        <dbReference type="ARBA" id="ARBA00033477"/>
    </source>
</evidence>
<dbReference type="InterPro" id="IPR035979">
    <property type="entry name" value="RBD_domain_sf"/>
</dbReference>
<dbReference type="AlphaFoldDB" id="K1R8I0"/>
<dbReference type="Gene3D" id="3.30.70.330">
    <property type="match status" value="3"/>
</dbReference>
<dbReference type="InterPro" id="IPR000504">
    <property type="entry name" value="RRM_dom"/>
</dbReference>
<accession>K1R8I0</accession>